<evidence type="ECO:0000256" key="2">
    <source>
        <dbReference type="ARBA" id="ARBA00023239"/>
    </source>
</evidence>
<dbReference type="PANTHER" id="PTHR11941">
    <property type="entry name" value="ENOYL-COA HYDRATASE-RELATED"/>
    <property type="match status" value="1"/>
</dbReference>
<dbReference type="Gene3D" id="1.10.12.10">
    <property type="entry name" value="Lyase 2-enoyl-coa Hydratase, Chain A, domain 2"/>
    <property type="match status" value="1"/>
</dbReference>
<protein>
    <recommendedName>
        <fullName evidence="6">3-hydroxybutyryl-CoA dehydratase</fullName>
    </recommendedName>
</protein>
<evidence type="ECO:0000313" key="5">
    <source>
        <dbReference type="Proteomes" id="UP000037392"/>
    </source>
</evidence>
<accession>A0A0J9B6P3</accession>
<dbReference type="SUPFAM" id="SSF52096">
    <property type="entry name" value="ClpP/crotonase"/>
    <property type="match status" value="1"/>
</dbReference>
<dbReference type="RefSeq" id="WP_048929269.1">
    <property type="nucleotide sequence ID" value="NZ_KQ235875.1"/>
</dbReference>
<dbReference type="CDD" id="cd06558">
    <property type="entry name" value="crotonase-like"/>
    <property type="match status" value="1"/>
</dbReference>
<dbReference type="PANTHER" id="PTHR11941:SF54">
    <property type="entry name" value="ENOYL-COA HYDRATASE, MITOCHONDRIAL"/>
    <property type="match status" value="1"/>
</dbReference>
<organism evidence="4 5">
    <name type="scientific">[Clostridium] citroniae WAL-19142</name>
    <dbReference type="NCBI Taxonomy" id="742734"/>
    <lineage>
        <taxon>Bacteria</taxon>
        <taxon>Bacillati</taxon>
        <taxon>Bacillota</taxon>
        <taxon>Clostridia</taxon>
        <taxon>Lachnospirales</taxon>
        <taxon>Lachnospiraceae</taxon>
        <taxon>Enterocloster</taxon>
    </lineage>
</organism>
<evidence type="ECO:0008006" key="6">
    <source>
        <dbReference type="Google" id="ProtNLM"/>
    </source>
</evidence>
<evidence type="ECO:0000313" key="4">
    <source>
        <dbReference type="EMBL" id="KMW08793.1"/>
    </source>
</evidence>
<dbReference type="OrthoDB" id="9775794at2"/>
<dbReference type="InterPro" id="IPR014748">
    <property type="entry name" value="Enoyl-CoA_hydra_C"/>
</dbReference>
<proteinExistence type="inferred from homology"/>
<dbReference type="PROSITE" id="PS00166">
    <property type="entry name" value="ENOYL_COA_HYDRATASE"/>
    <property type="match status" value="1"/>
</dbReference>
<name>A0A0J9B6P3_9FIRM</name>
<comment type="caution">
    <text evidence="4">The sequence shown here is derived from an EMBL/GenBank/DDBJ whole genome shotgun (WGS) entry which is preliminary data.</text>
</comment>
<dbReference type="FunFam" id="3.90.226.10:FF:000009">
    <property type="entry name" value="Carnitinyl-CoA dehydratase"/>
    <property type="match status" value="1"/>
</dbReference>
<reference evidence="4 5" key="1">
    <citation type="submission" date="2011-04" db="EMBL/GenBank/DDBJ databases">
        <title>The Genome Sequence of Clostridium citroniae WAL-19142.</title>
        <authorList>
            <consortium name="The Broad Institute Genome Sequencing Platform"/>
            <person name="Earl A."/>
            <person name="Ward D."/>
            <person name="Feldgarden M."/>
            <person name="Gevers D."/>
            <person name="Warren Y.A."/>
            <person name="Tyrrell K.L."/>
            <person name="Citron D.M."/>
            <person name="Goldstein E.J."/>
            <person name="Daigneault M."/>
            <person name="Allen-Vercoe E."/>
            <person name="Young S.K."/>
            <person name="Zeng Q."/>
            <person name="Gargeya S."/>
            <person name="Fitzgerald M."/>
            <person name="Haas B."/>
            <person name="Abouelleil A."/>
            <person name="Alvarado L."/>
            <person name="Arachchi H.M."/>
            <person name="Berlin A."/>
            <person name="Brown A."/>
            <person name="Chapman S.B."/>
            <person name="Chen Z."/>
            <person name="Dunbar C."/>
            <person name="Freedman E."/>
            <person name="Gearin G."/>
            <person name="Gellesch M."/>
            <person name="Goldberg J."/>
            <person name="Griggs A."/>
            <person name="Gujja S."/>
            <person name="Heilman E.R."/>
            <person name="Heiman D."/>
            <person name="Howarth C."/>
            <person name="Larson L."/>
            <person name="Lui A."/>
            <person name="MacDonald P.J."/>
            <person name="Mehta T."/>
            <person name="Montmayeur A."/>
            <person name="Murphy C."/>
            <person name="Neiman D."/>
            <person name="Pearson M."/>
            <person name="Priest M."/>
            <person name="Roberts A."/>
            <person name="Saif S."/>
            <person name="Shea T."/>
            <person name="Shenoy N."/>
            <person name="Sisk P."/>
            <person name="Stolte C."/>
            <person name="Sykes S."/>
            <person name="White J."/>
            <person name="Yandava C."/>
            <person name="Wortman J."/>
            <person name="Nusbaum C."/>
            <person name="Birren B."/>
        </authorList>
    </citation>
    <scope>NUCLEOTIDE SEQUENCE [LARGE SCALE GENOMIC DNA]</scope>
    <source>
        <strain evidence="4 5">WAL-19142</strain>
    </source>
</reference>
<gene>
    <name evidence="4" type="ORF">HMPREF9470_00690</name>
</gene>
<comment type="similarity">
    <text evidence="1 3">Belongs to the enoyl-CoA hydratase/isomerase family.</text>
</comment>
<dbReference type="Gene3D" id="3.90.226.10">
    <property type="entry name" value="2-enoyl-CoA Hydratase, Chain A, domain 1"/>
    <property type="match status" value="1"/>
</dbReference>
<dbReference type="InterPro" id="IPR029045">
    <property type="entry name" value="ClpP/crotonase-like_dom_sf"/>
</dbReference>
<keyword evidence="2" id="KW-0456">Lyase</keyword>
<sequence length="259" mass="27689">MEYENFKLEIDEQGIALFTADRPEKMNALNDKSWAEINDFFFWADQSDEVKVVIITGAGSKAFIAGADLNSLKVKKPTDCLGGAGQKALNRIQKCSKPVIAAVNGYAFGGGCETAIACDFRVVSENALFALPETGLGILPGAGGTQRLSRLIGLGRAMDVILMGRKIGAEEAVEIGLATKCVPQRELLLEAKKMAGKLIAKGPVALRIAKQVVIASLSSSQETGELLEMLALSTLCGTEDKMEGVSSFLEKRTPDYRGK</sequence>
<dbReference type="GO" id="GO:0016829">
    <property type="term" value="F:lyase activity"/>
    <property type="evidence" value="ECO:0007669"/>
    <property type="project" value="UniProtKB-KW"/>
</dbReference>
<dbReference type="PATRIC" id="fig|742734.4.peg.736"/>
<dbReference type="EMBL" id="ADLK01000078">
    <property type="protein sequence ID" value="KMW08793.1"/>
    <property type="molecule type" value="Genomic_DNA"/>
</dbReference>
<dbReference type="InterPro" id="IPR018376">
    <property type="entry name" value="Enoyl-CoA_hyd/isom_CS"/>
</dbReference>
<dbReference type="Proteomes" id="UP000037392">
    <property type="component" value="Unassembled WGS sequence"/>
</dbReference>
<dbReference type="GeneID" id="93165457"/>
<dbReference type="GO" id="GO:0006635">
    <property type="term" value="P:fatty acid beta-oxidation"/>
    <property type="evidence" value="ECO:0007669"/>
    <property type="project" value="TreeGrafter"/>
</dbReference>
<dbReference type="AlphaFoldDB" id="A0A0J9B6P3"/>
<evidence type="ECO:0000256" key="3">
    <source>
        <dbReference type="RuleBase" id="RU003707"/>
    </source>
</evidence>
<dbReference type="InterPro" id="IPR001753">
    <property type="entry name" value="Enoyl-CoA_hydra/iso"/>
</dbReference>
<dbReference type="Pfam" id="PF00378">
    <property type="entry name" value="ECH_1"/>
    <property type="match status" value="1"/>
</dbReference>
<evidence type="ECO:0000256" key="1">
    <source>
        <dbReference type="ARBA" id="ARBA00005254"/>
    </source>
</evidence>